<feature type="domain" description="C3H1-type" evidence="6">
    <location>
        <begin position="160"/>
        <end position="182"/>
    </location>
</feature>
<feature type="region of interest" description="Disordered" evidence="5">
    <location>
        <begin position="550"/>
        <end position="571"/>
    </location>
</feature>
<feature type="domain" description="C3H1-type" evidence="6">
    <location>
        <begin position="206"/>
        <end position="233"/>
    </location>
</feature>
<evidence type="ECO:0000313" key="7">
    <source>
        <dbReference type="EMBL" id="KAG2410612.1"/>
    </source>
</evidence>
<feature type="domain" description="C3H1-type" evidence="6">
    <location>
        <begin position="267"/>
        <end position="294"/>
    </location>
</feature>
<evidence type="ECO:0000256" key="5">
    <source>
        <dbReference type="SAM" id="MobiDB-lite"/>
    </source>
</evidence>
<dbReference type="Pfam" id="PF18044">
    <property type="entry name" value="zf-CCCH_4"/>
    <property type="match status" value="1"/>
</dbReference>
<feature type="compositionally biased region" description="Basic and acidic residues" evidence="5">
    <location>
        <begin position="624"/>
        <end position="663"/>
    </location>
</feature>
<dbReference type="EMBL" id="JABFOF010000001">
    <property type="protein sequence ID" value="KAG2410612.1"/>
    <property type="molecule type" value="Genomic_DNA"/>
</dbReference>
<evidence type="ECO:0000259" key="6">
    <source>
        <dbReference type="PROSITE" id="PS50103"/>
    </source>
</evidence>
<feature type="compositionally biased region" description="Basic and acidic residues" evidence="5">
    <location>
        <begin position="302"/>
        <end position="322"/>
    </location>
</feature>
<dbReference type="InterPro" id="IPR052650">
    <property type="entry name" value="Zinc_finger_CCCH"/>
</dbReference>
<dbReference type="Gene3D" id="3.30.1370.210">
    <property type="match status" value="1"/>
</dbReference>
<feature type="region of interest" description="Disordered" evidence="5">
    <location>
        <begin position="1"/>
        <end position="149"/>
    </location>
</feature>
<dbReference type="PANTHER" id="PTHR36886">
    <property type="entry name" value="PROTEIN FRIGIDA-ESSENTIAL 1"/>
    <property type="match status" value="1"/>
</dbReference>
<comment type="caution">
    <text evidence="7">The sequence shown here is derived from an EMBL/GenBank/DDBJ whole genome shotgun (WGS) entry which is preliminary data.</text>
</comment>
<feature type="zinc finger region" description="C3H1-type" evidence="4">
    <location>
        <begin position="267"/>
        <end position="294"/>
    </location>
</feature>
<accession>A0A8T0LG34</accession>
<keyword evidence="1 4" id="KW-0479">Metal-binding</keyword>
<feature type="region of interest" description="Disordered" evidence="5">
    <location>
        <begin position="624"/>
        <end position="676"/>
    </location>
</feature>
<evidence type="ECO:0000313" key="8">
    <source>
        <dbReference type="Proteomes" id="UP000743370"/>
    </source>
</evidence>
<keyword evidence="3 4" id="KW-0862">Zinc</keyword>
<evidence type="ECO:0000256" key="1">
    <source>
        <dbReference type="ARBA" id="ARBA00022723"/>
    </source>
</evidence>
<proteinExistence type="predicted"/>
<feature type="compositionally biased region" description="Polar residues" evidence="5">
    <location>
        <begin position="110"/>
        <end position="119"/>
    </location>
</feature>
<dbReference type="PANTHER" id="PTHR36886:SF8">
    <property type="entry name" value="ZINC FINGER CCCH DOMAIN-CONTAINING PROTEIN 38"/>
    <property type="match status" value="1"/>
</dbReference>
<feature type="region of interest" description="Disordered" evidence="5">
    <location>
        <begin position="483"/>
        <end position="503"/>
    </location>
</feature>
<gene>
    <name evidence="7" type="ORF">HKW66_Vig0012770</name>
</gene>
<dbReference type="GO" id="GO:0008270">
    <property type="term" value="F:zinc ion binding"/>
    <property type="evidence" value="ECO:0007669"/>
    <property type="project" value="UniProtKB-KW"/>
</dbReference>
<name>A0A8T0LG34_PHAAN</name>
<protein>
    <submittedName>
        <fullName evidence="7">Zinc finger CCCH domain-containing protein</fullName>
    </submittedName>
</protein>
<evidence type="ECO:0000256" key="3">
    <source>
        <dbReference type="ARBA" id="ARBA00022833"/>
    </source>
</evidence>
<dbReference type="SUPFAM" id="SSF90229">
    <property type="entry name" value="CCCH zinc finger"/>
    <property type="match status" value="2"/>
</dbReference>
<dbReference type="InterPro" id="IPR041367">
    <property type="entry name" value="Znf-CCCH_4"/>
</dbReference>
<dbReference type="PROSITE" id="PS50103">
    <property type="entry name" value="ZF_C3H1"/>
    <property type="match status" value="3"/>
</dbReference>
<dbReference type="Gene3D" id="2.30.30.1190">
    <property type="match status" value="1"/>
</dbReference>
<feature type="compositionally biased region" description="Low complexity" evidence="5">
    <location>
        <begin position="125"/>
        <end position="136"/>
    </location>
</feature>
<feature type="region of interest" description="Disordered" evidence="5">
    <location>
        <begin position="291"/>
        <end position="354"/>
    </location>
</feature>
<evidence type="ECO:0000256" key="2">
    <source>
        <dbReference type="ARBA" id="ARBA00022771"/>
    </source>
</evidence>
<dbReference type="SMART" id="SM00356">
    <property type="entry name" value="ZnF_C3H1"/>
    <property type="match status" value="3"/>
</dbReference>
<evidence type="ECO:0000256" key="4">
    <source>
        <dbReference type="PROSITE-ProRule" id="PRU00723"/>
    </source>
</evidence>
<dbReference type="AlphaFoldDB" id="A0A8T0LG34"/>
<feature type="region of interest" description="Disordered" evidence="5">
    <location>
        <begin position="237"/>
        <end position="266"/>
    </location>
</feature>
<dbReference type="InterPro" id="IPR036855">
    <property type="entry name" value="Znf_CCCH_sf"/>
</dbReference>
<dbReference type="InterPro" id="IPR000571">
    <property type="entry name" value="Znf_CCCH"/>
</dbReference>
<reference evidence="7 8" key="1">
    <citation type="submission" date="2020-05" db="EMBL/GenBank/DDBJ databases">
        <title>Vigna angularis (adzuki bean) Var. LongXiaoDou No. 4 denovo assembly.</title>
        <authorList>
            <person name="Xiang H."/>
        </authorList>
    </citation>
    <scope>NUCLEOTIDE SEQUENCE [LARGE SCALE GENOMIC DNA]</scope>
    <source>
        <tissue evidence="7">Leaf</tissue>
    </source>
</reference>
<dbReference type="Pfam" id="PF14608">
    <property type="entry name" value="zf-CCCH_2"/>
    <property type="match status" value="2"/>
</dbReference>
<organism evidence="7 8">
    <name type="scientific">Phaseolus angularis</name>
    <name type="common">Azuki bean</name>
    <name type="synonym">Vigna angularis</name>
    <dbReference type="NCBI Taxonomy" id="3914"/>
    <lineage>
        <taxon>Eukaryota</taxon>
        <taxon>Viridiplantae</taxon>
        <taxon>Streptophyta</taxon>
        <taxon>Embryophyta</taxon>
        <taxon>Tracheophyta</taxon>
        <taxon>Spermatophyta</taxon>
        <taxon>Magnoliopsida</taxon>
        <taxon>eudicotyledons</taxon>
        <taxon>Gunneridae</taxon>
        <taxon>Pentapetalae</taxon>
        <taxon>rosids</taxon>
        <taxon>fabids</taxon>
        <taxon>Fabales</taxon>
        <taxon>Fabaceae</taxon>
        <taxon>Papilionoideae</taxon>
        <taxon>50 kb inversion clade</taxon>
        <taxon>NPAAA clade</taxon>
        <taxon>indigoferoid/millettioid clade</taxon>
        <taxon>Phaseoleae</taxon>
        <taxon>Vigna</taxon>
    </lineage>
</organism>
<feature type="compositionally biased region" description="Polar residues" evidence="5">
    <location>
        <begin position="550"/>
        <end position="568"/>
    </location>
</feature>
<dbReference type="Proteomes" id="UP000743370">
    <property type="component" value="Unassembled WGS sequence"/>
</dbReference>
<feature type="zinc finger region" description="C3H1-type" evidence="4">
    <location>
        <begin position="160"/>
        <end position="182"/>
    </location>
</feature>
<keyword evidence="2 4" id="KW-0863">Zinc-finger</keyword>
<sequence>MHVPGNSEALEIEMSGTGRNTSSKLDSGDGPEFASYGTTSSNNSNSSYLERNDNLNPRMGFSNEESFSGGRCSNKDGIVVSKDDRVSDAQNTDGSNKMELSPVNEDLKNKYSQSPKTGCSRSDRSSSPSPNSSPSRSRSRSPRNFRWDSRTSDRCGMRAACRYFPYGKCRRGSKCLFLHGDNKKIDDSRVSSRRQDGSLLYSSPSGRSKGTCINYANGRCRMGESCKYMHHENSSKFNKTSMDESTGEMEIDRRCRGSSFEEGGRNQRSDIPCKFYPFGNCRYGKDCRFSHDRQASGSPSRGFKDDLLRSSDGDQALDRPESSEVSLHGKLMDDGEDLDGSVAGADNKKGIMVDPEPGFNTLPVGDERGHSLDKNTVHGESTFSSEVKEAKSDSSNVHTCQSVGNEKMSHNWNYGVTSPIPIKEEHEQSKQQVTPEQVIHQNVNVSHSSSCEEVGQSQLAPSTVPPSVRTIESVQNQEVFAEKKQTSGANMDANIPQVGSGNAPIENVTREERLAQLTNLSVSLLQILGAILHLPQIFAPSVSLDAKSTPFQSKTEESGNPVSITSTKPGPAVRLLKPRDPRRKFRESMIVNEKKVVPTISPSQNITEDTAEIPSLLSDSQQHFDESKKSAFSEEQLVKSEHSIELQKGKNVEDSNEKNKMVAEGKPNSSTCEPEDAKTVKDVKGIDAFKFELVEFVKELLDPTWKCGKIKKEDYKAIVKKVADKVTDTVQPPYIPQTKEQIDRYLSISKTKIDKLVQGKALGGQCY</sequence>
<feature type="zinc finger region" description="C3H1-type" evidence="4">
    <location>
        <begin position="206"/>
        <end position="233"/>
    </location>
</feature>